<accession>A0A0S4V0X8</accession>
<sequence length="30" mass="3484">MRQPPALRDGTIIRFGLSYLQVRVAHHLTH</sequence>
<dbReference type="EMBL" id="LN899824">
    <property type="protein sequence ID" value="CUV28154.1"/>
    <property type="molecule type" value="Genomic_DNA"/>
</dbReference>
<reference evidence="1" key="1">
    <citation type="submission" date="2015-10" db="EMBL/GenBank/DDBJ databases">
        <authorList>
            <person name="Gilbert D.G."/>
        </authorList>
    </citation>
    <scope>NUCLEOTIDE SEQUENCE</scope>
    <source>
        <strain evidence="1">Phyl III-seqv23</strain>
    </source>
</reference>
<evidence type="ECO:0000313" key="1">
    <source>
        <dbReference type="EMBL" id="CUV28154.1"/>
    </source>
</evidence>
<proteinExistence type="predicted"/>
<gene>
    <name evidence="1" type="ORF">RUN1985_v1_170074</name>
</gene>
<name>A0A0S4V0X8_RALSL</name>
<organism evidence="1">
    <name type="scientific">Ralstonia solanacearum</name>
    <name type="common">Pseudomonas solanacearum</name>
    <dbReference type="NCBI Taxonomy" id="305"/>
    <lineage>
        <taxon>Bacteria</taxon>
        <taxon>Pseudomonadati</taxon>
        <taxon>Pseudomonadota</taxon>
        <taxon>Betaproteobacteria</taxon>
        <taxon>Burkholderiales</taxon>
        <taxon>Burkholderiaceae</taxon>
        <taxon>Ralstonia</taxon>
        <taxon>Ralstonia solanacearum species complex</taxon>
    </lineage>
</organism>
<dbReference type="AlphaFoldDB" id="A0A0S4V0X8"/>
<protein>
    <submittedName>
        <fullName evidence="1">Uncharacterized protein</fullName>
    </submittedName>
</protein>